<dbReference type="InterPro" id="IPR009060">
    <property type="entry name" value="UBA-like_sf"/>
</dbReference>
<evidence type="ECO:0000256" key="9">
    <source>
        <dbReference type="PIRSR" id="PIRSR613078-2"/>
    </source>
</evidence>
<evidence type="ECO:0000256" key="8">
    <source>
        <dbReference type="ARBA" id="ARBA00074288"/>
    </source>
</evidence>
<dbReference type="EMBL" id="WNWW01000754">
    <property type="protein sequence ID" value="KAF3422209.1"/>
    <property type="molecule type" value="Genomic_DNA"/>
</dbReference>
<evidence type="ECO:0000256" key="5">
    <source>
        <dbReference type="ARBA" id="ARBA00050567"/>
    </source>
</evidence>
<dbReference type="InterPro" id="IPR015940">
    <property type="entry name" value="UBA"/>
</dbReference>
<dbReference type="Gene3D" id="3.40.50.1240">
    <property type="entry name" value="Phosphoglycerate mutase-like"/>
    <property type="match status" value="1"/>
</dbReference>
<dbReference type="Proteomes" id="UP000655588">
    <property type="component" value="Unassembled WGS sequence"/>
</dbReference>
<dbReference type="SUPFAM" id="SSF46934">
    <property type="entry name" value="UBA-like"/>
    <property type="match status" value="1"/>
</dbReference>
<dbReference type="InterPro" id="IPR036028">
    <property type="entry name" value="SH3-like_dom_sf"/>
</dbReference>
<comment type="caution">
    <text evidence="13">The sequence shown here is derived from an EMBL/GenBank/DDBJ whole genome shotgun (WGS) entry which is preliminary data.</text>
</comment>
<evidence type="ECO:0000256" key="1">
    <source>
        <dbReference type="ARBA" id="ARBA00004514"/>
    </source>
</evidence>
<evidence type="ECO:0000256" key="3">
    <source>
        <dbReference type="ARBA" id="ARBA00022490"/>
    </source>
</evidence>
<dbReference type="FunFam" id="1.10.8.10:FF:000053">
    <property type="entry name" value="Ubiquitin-associated and SH3 domain-containing, A"/>
    <property type="match status" value="1"/>
</dbReference>
<accession>A0A833R6M3</accession>
<dbReference type="SMART" id="SM00855">
    <property type="entry name" value="PGAM"/>
    <property type="match status" value="1"/>
</dbReference>
<evidence type="ECO:0000259" key="11">
    <source>
        <dbReference type="PROSITE" id="PS50002"/>
    </source>
</evidence>
<keyword evidence="4" id="KW-0378">Hydrolase</keyword>
<sequence>MATLPPRKNPTPTKILKQHLTPLQTLLQLGFPKHRAEKALAATGHRGVQLASDWLVAHVRDPTLDSDIHRQYVLYACPIGELAEQLIKFWSESKELIWNGAHNYMPHITLVSFFEAPDESTEELVNILESIVNQDELSDNIELETYISPNFMGLFVKEINAEWLKNIAIRYANKLSSLGISAEPQIKSLHLTLAYQFPSNLYQQLRLMVEKLTLTCPTNWELRLYSRDSRLQNAHVHKVTHPHMPREHDELELRVGDYIYIPEGACSISTDGWIEGISWLTGISGHLPLNHTKRTAESDSWTLHTTIQITDNKSEILQKEEIPLTRKPPILLSSDSIDSPDGVATTTEPIEVSEVPPSSSRQIFICRHGERVDFTFGAWIRYCFESNGSYVRRDLNMPKEIPSRNIQDFRNDSPLTTVGEVQASLVGEAMKSSSIKIDVAFTSPSLRCIQTLAHILKGLDLNIPMKIEPGLIEWLAWYPNGVPIWMTSEELITAGFNIDKNYDPIIKAKDLPLKENAAQYYERSYELIKRIIENTVGNILIVAHAASLAACTRQLTGGRVPPASEVTRLAQRVPYLACLTAREGLDGWQLHPPPFPPITHTSNTRFDWKFFSFYHLKY</sequence>
<protein>
    <recommendedName>
        <fullName evidence="8">Ecdysteroid-phosphate phosphatase</fullName>
    </recommendedName>
</protein>
<evidence type="ECO:0000256" key="10">
    <source>
        <dbReference type="PROSITE-ProRule" id="PRU00192"/>
    </source>
</evidence>
<feature type="domain" description="SH3" evidence="11">
    <location>
        <begin position="232"/>
        <end position="297"/>
    </location>
</feature>
<dbReference type="SUPFAM" id="SSF53254">
    <property type="entry name" value="Phosphoglycerate mutase-like"/>
    <property type="match status" value="1"/>
</dbReference>
<dbReference type="GO" id="GO:0005829">
    <property type="term" value="C:cytosol"/>
    <property type="evidence" value="ECO:0007669"/>
    <property type="project" value="UniProtKB-SubCell"/>
</dbReference>
<comment type="catalytic activity">
    <reaction evidence="6">
        <text>2-deoxyecdysone 22-phosphate + H2O = 2-deoxyecdysone + phosphate</text>
        <dbReference type="Rhea" id="RHEA:63584"/>
        <dbReference type="ChEBI" id="CHEBI:15377"/>
        <dbReference type="ChEBI" id="CHEBI:19566"/>
        <dbReference type="ChEBI" id="CHEBI:43474"/>
        <dbReference type="ChEBI" id="CHEBI:147386"/>
    </reaction>
</comment>
<evidence type="ECO:0000313" key="14">
    <source>
        <dbReference type="Proteomes" id="UP000655588"/>
    </source>
</evidence>
<dbReference type="InterPro" id="IPR029033">
    <property type="entry name" value="His_PPase_superfam"/>
</dbReference>
<dbReference type="GO" id="GO:0004721">
    <property type="term" value="F:phosphoprotein phosphatase activity"/>
    <property type="evidence" value="ECO:0007669"/>
    <property type="project" value="UniProtKB-KW"/>
</dbReference>
<keyword evidence="3" id="KW-0963">Cytoplasm</keyword>
<keyword evidence="14" id="KW-1185">Reference proteome</keyword>
<dbReference type="CDD" id="cd07067">
    <property type="entry name" value="HP_PGM_like"/>
    <property type="match status" value="1"/>
</dbReference>
<dbReference type="Pfam" id="PF22562">
    <property type="entry name" value="UBA_7"/>
    <property type="match status" value="1"/>
</dbReference>
<dbReference type="Gene3D" id="1.10.8.10">
    <property type="entry name" value="DNA helicase RuvA subunit, C-terminal domain"/>
    <property type="match status" value="1"/>
</dbReference>
<feature type="binding site" evidence="9">
    <location>
        <position position="447"/>
    </location>
    <ligand>
        <name>substrate</name>
    </ligand>
</feature>
<keyword evidence="2 10" id="KW-0728">SH3 domain</keyword>
<evidence type="ECO:0000256" key="4">
    <source>
        <dbReference type="ARBA" id="ARBA00022912"/>
    </source>
</evidence>
<dbReference type="GO" id="GO:0102531">
    <property type="term" value="F:ecdysteroid-phosphate phosphatase activity"/>
    <property type="evidence" value="ECO:0007669"/>
    <property type="project" value="UniProtKB-ARBA"/>
</dbReference>
<dbReference type="PROSITE" id="PS50030">
    <property type="entry name" value="UBA"/>
    <property type="match status" value="1"/>
</dbReference>
<dbReference type="Gene3D" id="2.30.30.40">
    <property type="entry name" value="SH3 Domains"/>
    <property type="match status" value="1"/>
</dbReference>
<evidence type="ECO:0000256" key="7">
    <source>
        <dbReference type="ARBA" id="ARBA00052011"/>
    </source>
</evidence>
<dbReference type="Pfam" id="PF14604">
    <property type="entry name" value="SH3_9"/>
    <property type="match status" value="1"/>
</dbReference>
<dbReference type="SUPFAM" id="SSF50044">
    <property type="entry name" value="SH3-domain"/>
    <property type="match status" value="1"/>
</dbReference>
<dbReference type="Pfam" id="PF00300">
    <property type="entry name" value="His_Phos_1"/>
    <property type="match status" value="1"/>
</dbReference>
<proteinExistence type="predicted"/>
<evidence type="ECO:0000256" key="6">
    <source>
        <dbReference type="ARBA" id="ARBA00051991"/>
    </source>
</evidence>
<dbReference type="PANTHER" id="PTHR16469">
    <property type="entry name" value="UBIQUITIN-ASSOCIATED AND SH3 DOMAIN-CONTAINING BA-RELATED"/>
    <property type="match status" value="1"/>
</dbReference>
<evidence type="ECO:0000256" key="2">
    <source>
        <dbReference type="ARBA" id="ARBA00022443"/>
    </source>
</evidence>
<comment type="catalytic activity">
    <reaction evidence="5">
        <text>20-hydroxyecdysone 22-phosphate + H2O = 20-hydroxyecdysone + phosphate</text>
        <dbReference type="Rhea" id="RHEA:63580"/>
        <dbReference type="ChEBI" id="CHEBI:15377"/>
        <dbReference type="ChEBI" id="CHEBI:16587"/>
        <dbReference type="ChEBI" id="CHEBI:43474"/>
        <dbReference type="ChEBI" id="CHEBI:147382"/>
    </reaction>
</comment>
<dbReference type="AlphaFoldDB" id="A0A833R6M3"/>
<dbReference type="InterPro" id="IPR001452">
    <property type="entry name" value="SH3_domain"/>
</dbReference>
<keyword evidence="4" id="KW-0904">Protein phosphatase</keyword>
<reference evidence="13" key="1">
    <citation type="submission" date="2019-11" db="EMBL/GenBank/DDBJ databases">
        <title>The nuclear and mitochondrial genomes of Frieseomelitta varia - a highly eusocial stingless bee (Meliponini) with a permanently sterile worker caste.</title>
        <authorList>
            <person name="Freitas F.C.P."/>
            <person name="Lourenco A.P."/>
            <person name="Nunes F.M.F."/>
            <person name="Paschoal A.R."/>
            <person name="Abreu F.C.P."/>
            <person name="Barbin F.O."/>
            <person name="Bataglia L."/>
            <person name="Cardoso-Junior C.A.M."/>
            <person name="Cervoni M.S."/>
            <person name="Silva S.R."/>
            <person name="Dalarmi F."/>
            <person name="Del Lama M.A."/>
            <person name="Depintor T.S."/>
            <person name="Ferreira K.M."/>
            <person name="Goria P.S."/>
            <person name="Jaskot M.C."/>
            <person name="Lago D.C."/>
            <person name="Luna-Lucena D."/>
            <person name="Moda L.M."/>
            <person name="Nascimento L."/>
            <person name="Pedrino M."/>
            <person name="Rabico F.O."/>
            <person name="Sanches F.C."/>
            <person name="Santos D.E."/>
            <person name="Santos C.G."/>
            <person name="Vieira J."/>
            <person name="Lopes T.F."/>
            <person name="Barchuk A.R."/>
            <person name="Hartfelder K."/>
            <person name="Simoes Z.L.P."/>
            <person name="Bitondi M.M.G."/>
            <person name="Pinheiro D.G."/>
        </authorList>
    </citation>
    <scope>NUCLEOTIDE SEQUENCE</scope>
    <source>
        <strain evidence="13">USP_RPSP 00005682</strain>
        <tissue evidence="13">Whole individual</tissue>
    </source>
</reference>
<gene>
    <name evidence="13" type="ORF">E2986_06981</name>
</gene>
<dbReference type="InterPro" id="IPR013078">
    <property type="entry name" value="His_Pase_superF_clade-1"/>
</dbReference>
<comment type="subcellular location">
    <subcellularLocation>
        <location evidence="1">Cytoplasm</location>
        <location evidence="1">Cytosol</location>
    </subcellularLocation>
</comment>
<name>A0A833R6M3_9HYME</name>
<dbReference type="InterPro" id="IPR051710">
    <property type="entry name" value="Phosphatase_SH3-domain"/>
</dbReference>
<dbReference type="PANTHER" id="PTHR16469:SF27">
    <property type="entry name" value="UBIQUITIN-ASSOCIATED AND SH3 DOMAIN-CONTAINING BA-RELATED"/>
    <property type="match status" value="1"/>
</dbReference>
<organism evidence="13 14">
    <name type="scientific">Frieseomelitta varia</name>
    <dbReference type="NCBI Taxonomy" id="561572"/>
    <lineage>
        <taxon>Eukaryota</taxon>
        <taxon>Metazoa</taxon>
        <taxon>Ecdysozoa</taxon>
        <taxon>Arthropoda</taxon>
        <taxon>Hexapoda</taxon>
        <taxon>Insecta</taxon>
        <taxon>Pterygota</taxon>
        <taxon>Neoptera</taxon>
        <taxon>Endopterygota</taxon>
        <taxon>Hymenoptera</taxon>
        <taxon>Apocrita</taxon>
        <taxon>Aculeata</taxon>
        <taxon>Apoidea</taxon>
        <taxon>Anthophila</taxon>
        <taxon>Apidae</taxon>
        <taxon>Frieseomelitta</taxon>
    </lineage>
</organism>
<feature type="domain" description="UBA" evidence="12">
    <location>
        <begin position="15"/>
        <end position="58"/>
    </location>
</feature>
<comment type="catalytic activity">
    <reaction evidence="7">
        <text>ecdysone 22-phosphate + H2O = ecdysone + phosphate</text>
        <dbReference type="Rhea" id="RHEA:63576"/>
        <dbReference type="ChEBI" id="CHEBI:15377"/>
        <dbReference type="ChEBI" id="CHEBI:16688"/>
        <dbReference type="ChEBI" id="CHEBI:43474"/>
        <dbReference type="ChEBI" id="CHEBI:147380"/>
    </reaction>
</comment>
<evidence type="ECO:0000259" key="12">
    <source>
        <dbReference type="PROSITE" id="PS50030"/>
    </source>
</evidence>
<evidence type="ECO:0000313" key="13">
    <source>
        <dbReference type="EMBL" id="KAF3422209.1"/>
    </source>
</evidence>
<dbReference type="PROSITE" id="PS50002">
    <property type="entry name" value="SH3"/>
    <property type="match status" value="1"/>
</dbReference>